<feature type="compositionally biased region" description="Low complexity" evidence="8">
    <location>
        <begin position="266"/>
        <end position="284"/>
    </location>
</feature>
<dbReference type="InterPro" id="IPR003439">
    <property type="entry name" value="ABC_transporter-like_ATP-bd"/>
</dbReference>
<evidence type="ECO:0000259" key="9">
    <source>
        <dbReference type="PROSITE" id="PS50893"/>
    </source>
</evidence>
<keyword evidence="3" id="KW-0472">Membrane</keyword>
<name>A0A6S7BSY5_9BURK</name>
<evidence type="ECO:0000256" key="8">
    <source>
        <dbReference type="SAM" id="MobiDB-lite"/>
    </source>
</evidence>
<dbReference type="InterPro" id="IPR050107">
    <property type="entry name" value="ABC_carbohydrate_import_ATPase"/>
</dbReference>
<dbReference type="CDD" id="cd03216">
    <property type="entry name" value="ABC_Carb_Monos_I"/>
    <property type="match status" value="1"/>
</dbReference>
<evidence type="ECO:0000256" key="5">
    <source>
        <dbReference type="ARBA" id="ARBA00022737"/>
    </source>
</evidence>
<keyword evidence="6" id="KW-0547">Nucleotide-binding</keyword>
<dbReference type="PANTHER" id="PTHR43790:SF9">
    <property type="entry name" value="GALACTOFURANOSE TRANSPORTER ATP-BINDING PROTEIN YTFR"/>
    <property type="match status" value="1"/>
</dbReference>
<sequence>MTLLSVRNVTKRYGGVTALASVDLEIEAGHVLGLLGANGSGKSTLSGVISGETRPDEGSVLVDGQPLPRGTPRAARQAGIVIAHQHPGLAPDLPVWENVFLGAERCMSGGFIDRRAARREAADALETLRAGWDIDVPAGTLGAADQQLIEIAKALVLRPRLLILDEPTAALAAAEVDALIGMVKALAAQGTAIVFISHRMAEIEALCDSVVVLCNGKRIGQLEVGGSLDEARVLQMMGGIAGGAADTDATPPEATVHLVATSATAPGARAATSATTPGARAATAPSDFAATGSTRQAADVGASSTPAESRPLVMTVRGLKAGRRLAGADLTLRRGEVLGVAGLQGHGQDELLDALAGFLPHEAGEVVLDGETIMPRSPRQMISCGVCLVPNDRHRQGLWLDHSVEFNLAQVRVNFDRHAWQLRRTELRTMVADVIDRLRIKTSNPRQPVRALSGGNQQKVVIGRWLDRDVKVLLLSDPTKGVDVIARKQIYQAIHALAESGVAILLYASDTDELLAVCDRLLVMYEGRVVSELEGPSMNEAQVTRASFGRSAA</sequence>
<dbReference type="GO" id="GO:0016887">
    <property type="term" value="F:ATP hydrolysis activity"/>
    <property type="evidence" value="ECO:0007669"/>
    <property type="project" value="InterPro"/>
</dbReference>
<dbReference type="PROSITE" id="PS50893">
    <property type="entry name" value="ABC_TRANSPORTER_2"/>
    <property type="match status" value="2"/>
</dbReference>
<evidence type="ECO:0000313" key="10">
    <source>
        <dbReference type="EMBL" id="CAB3798403.1"/>
    </source>
</evidence>
<reference evidence="10 11" key="1">
    <citation type="submission" date="2020-04" db="EMBL/GenBank/DDBJ databases">
        <authorList>
            <person name="De Canck E."/>
        </authorList>
    </citation>
    <scope>NUCLEOTIDE SEQUENCE [LARGE SCALE GENOMIC DNA]</scope>
    <source>
        <strain evidence="10 11">LMG 28138</strain>
    </source>
</reference>
<keyword evidence="7 10" id="KW-0067">ATP-binding</keyword>
<evidence type="ECO:0000256" key="2">
    <source>
        <dbReference type="ARBA" id="ARBA00022475"/>
    </source>
</evidence>
<dbReference type="GO" id="GO:0005524">
    <property type="term" value="F:ATP binding"/>
    <property type="evidence" value="ECO:0007669"/>
    <property type="project" value="UniProtKB-KW"/>
</dbReference>
<keyword evidence="5" id="KW-0677">Repeat</keyword>
<dbReference type="InterPro" id="IPR017871">
    <property type="entry name" value="ABC_transporter-like_CS"/>
</dbReference>
<gene>
    <name evidence="10" type="primary">araG_3</name>
    <name evidence="10" type="ORF">LMG28138_04434</name>
</gene>
<keyword evidence="2" id="KW-1003">Cell membrane</keyword>
<protein>
    <submittedName>
        <fullName evidence="10">Arabinose import ATP-binding protein AraG</fullName>
    </submittedName>
</protein>
<evidence type="ECO:0000256" key="7">
    <source>
        <dbReference type="ARBA" id="ARBA00022840"/>
    </source>
</evidence>
<evidence type="ECO:0000256" key="3">
    <source>
        <dbReference type="ARBA" id="ARBA00022519"/>
    </source>
</evidence>
<dbReference type="InterPro" id="IPR003593">
    <property type="entry name" value="AAA+_ATPase"/>
</dbReference>
<organism evidence="10 11">
    <name type="scientific">Pararobbsia alpina</name>
    <dbReference type="NCBI Taxonomy" id="621374"/>
    <lineage>
        <taxon>Bacteria</taxon>
        <taxon>Pseudomonadati</taxon>
        <taxon>Pseudomonadota</taxon>
        <taxon>Betaproteobacteria</taxon>
        <taxon>Burkholderiales</taxon>
        <taxon>Burkholderiaceae</taxon>
        <taxon>Pararobbsia</taxon>
    </lineage>
</organism>
<evidence type="ECO:0000256" key="1">
    <source>
        <dbReference type="ARBA" id="ARBA00022448"/>
    </source>
</evidence>
<feature type="domain" description="ABC transporter" evidence="9">
    <location>
        <begin position="4"/>
        <end position="240"/>
    </location>
</feature>
<dbReference type="InterPro" id="IPR027417">
    <property type="entry name" value="P-loop_NTPase"/>
</dbReference>
<keyword evidence="11" id="KW-1185">Reference proteome</keyword>
<dbReference type="PANTHER" id="PTHR43790">
    <property type="entry name" value="CARBOHYDRATE TRANSPORT ATP-BINDING PROTEIN MG119-RELATED"/>
    <property type="match status" value="1"/>
</dbReference>
<feature type="region of interest" description="Disordered" evidence="8">
    <location>
        <begin position="266"/>
        <end position="307"/>
    </location>
</feature>
<keyword evidence="1" id="KW-0813">Transport</keyword>
<proteinExistence type="predicted"/>
<dbReference type="RefSeq" id="WP_175106972.1">
    <property type="nucleotide sequence ID" value="NZ_CADIKM010000029.1"/>
</dbReference>
<keyword evidence="4" id="KW-0762">Sugar transport</keyword>
<dbReference type="SMART" id="SM00382">
    <property type="entry name" value="AAA"/>
    <property type="match status" value="2"/>
</dbReference>
<feature type="compositionally biased region" description="Polar residues" evidence="8">
    <location>
        <begin position="291"/>
        <end position="307"/>
    </location>
</feature>
<feature type="domain" description="ABC transporter" evidence="9">
    <location>
        <begin position="307"/>
        <end position="551"/>
    </location>
</feature>
<dbReference type="EMBL" id="CADIKM010000029">
    <property type="protein sequence ID" value="CAB3798403.1"/>
    <property type="molecule type" value="Genomic_DNA"/>
</dbReference>
<evidence type="ECO:0000256" key="4">
    <source>
        <dbReference type="ARBA" id="ARBA00022597"/>
    </source>
</evidence>
<accession>A0A6S7BSY5</accession>
<dbReference type="SUPFAM" id="SSF52540">
    <property type="entry name" value="P-loop containing nucleoside triphosphate hydrolases"/>
    <property type="match status" value="2"/>
</dbReference>
<dbReference type="Pfam" id="PF00005">
    <property type="entry name" value="ABC_tran"/>
    <property type="match status" value="2"/>
</dbReference>
<dbReference type="AlphaFoldDB" id="A0A6S7BSY5"/>
<dbReference type="Proteomes" id="UP000494115">
    <property type="component" value="Unassembled WGS sequence"/>
</dbReference>
<dbReference type="Gene3D" id="3.40.50.300">
    <property type="entry name" value="P-loop containing nucleotide triphosphate hydrolases"/>
    <property type="match status" value="2"/>
</dbReference>
<dbReference type="CDD" id="cd03215">
    <property type="entry name" value="ABC_Carb_Monos_II"/>
    <property type="match status" value="1"/>
</dbReference>
<keyword evidence="3" id="KW-0997">Cell inner membrane</keyword>
<dbReference type="PROSITE" id="PS00211">
    <property type="entry name" value="ABC_TRANSPORTER_1"/>
    <property type="match status" value="1"/>
</dbReference>
<evidence type="ECO:0000313" key="11">
    <source>
        <dbReference type="Proteomes" id="UP000494115"/>
    </source>
</evidence>
<evidence type="ECO:0000256" key="6">
    <source>
        <dbReference type="ARBA" id="ARBA00022741"/>
    </source>
</evidence>